<protein>
    <submittedName>
        <fullName evidence="1">Uncharacterized protein</fullName>
    </submittedName>
</protein>
<sequence>MADCIIKSRNAVRAEIFGLKLSFTSKLILLRSTPHDHTEFQFSERYGNLSFSSTLQDDSKGTRFKAIMYRHQDERWDDVIVRMTNKQEDRAYNEAVRMLGMKYDLIGQLSHISKASIWQPSKKRIWCTKAVGRVAYAGRPDFKIFLDMFDLTTELIPSQMDIMARYYFKSNP</sequence>
<accession>A0A0F8ZEX5</accession>
<organism evidence="1">
    <name type="scientific">marine sediment metagenome</name>
    <dbReference type="NCBI Taxonomy" id="412755"/>
    <lineage>
        <taxon>unclassified sequences</taxon>
        <taxon>metagenomes</taxon>
        <taxon>ecological metagenomes</taxon>
    </lineage>
</organism>
<proteinExistence type="predicted"/>
<gene>
    <name evidence="1" type="ORF">LCGC14_3043080</name>
</gene>
<name>A0A0F8ZEX5_9ZZZZ</name>
<dbReference type="AlphaFoldDB" id="A0A0F8ZEX5"/>
<evidence type="ECO:0000313" key="1">
    <source>
        <dbReference type="EMBL" id="KKK58571.1"/>
    </source>
</evidence>
<comment type="caution">
    <text evidence="1">The sequence shown here is derived from an EMBL/GenBank/DDBJ whole genome shotgun (WGS) entry which is preliminary data.</text>
</comment>
<dbReference type="EMBL" id="LAZR01063911">
    <property type="protein sequence ID" value="KKK58571.1"/>
    <property type="molecule type" value="Genomic_DNA"/>
</dbReference>
<reference evidence="1" key="1">
    <citation type="journal article" date="2015" name="Nature">
        <title>Complex archaea that bridge the gap between prokaryotes and eukaryotes.</title>
        <authorList>
            <person name="Spang A."/>
            <person name="Saw J.H."/>
            <person name="Jorgensen S.L."/>
            <person name="Zaremba-Niedzwiedzka K."/>
            <person name="Martijn J."/>
            <person name="Lind A.E."/>
            <person name="van Eijk R."/>
            <person name="Schleper C."/>
            <person name="Guy L."/>
            <person name="Ettema T.J."/>
        </authorList>
    </citation>
    <scope>NUCLEOTIDE SEQUENCE</scope>
</reference>